<keyword evidence="2" id="KW-1185">Reference proteome</keyword>
<gene>
    <name evidence="1" type="ORF">BpHYR1_041118</name>
</gene>
<sequence>MYLNAFSPNGHLLNIYDRIIFYSYKLLLAELFKSQQPNDSTNNQIFYKCCGRLESPSSGARRRPTLTAYGQFFK</sequence>
<dbReference type="Proteomes" id="UP000276133">
    <property type="component" value="Unassembled WGS sequence"/>
</dbReference>
<proteinExistence type="predicted"/>
<evidence type="ECO:0000313" key="1">
    <source>
        <dbReference type="EMBL" id="RNA30409.1"/>
    </source>
</evidence>
<reference evidence="1 2" key="1">
    <citation type="journal article" date="2018" name="Sci. Rep.">
        <title>Genomic signatures of local adaptation to the degree of environmental predictability in rotifers.</title>
        <authorList>
            <person name="Franch-Gras L."/>
            <person name="Hahn C."/>
            <person name="Garcia-Roger E.M."/>
            <person name="Carmona M.J."/>
            <person name="Serra M."/>
            <person name="Gomez A."/>
        </authorList>
    </citation>
    <scope>NUCLEOTIDE SEQUENCE [LARGE SCALE GENOMIC DNA]</scope>
    <source>
        <strain evidence="1">HYR1</strain>
    </source>
</reference>
<dbReference type="AlphaFoldDB" id="A0A3M7S413"/>
<dbReference type="EMBL" id="REGN01002089">
    <property type="protein sequence ID" value="RNA30409.1"/>
    <property type="molecule type" value="Genomic_DNA"/>
</dbReference>
<protein>
    <submittedName>
        <fullName evidence="1">Uncharacterized protein</fullName>
    </submittedName>
</protein>
<accession>A0A3M7S413</accession>
<comment type="caution">
    <text evidence="1">The sequence shown here is derived from an EMBL/GenBank/DDBJ whole genome shotgun (WGS) entry which is preliminary data.</text>
</comment>
<evidence type="ECO:0000313" key="2">
    <source>
        <dbReference type="Proteomes" id="UP000276133"/>
    </source>
</evidence>
<name>A0A3M7S413_BRAPC</name>
<organism evidence="1 2">
    <name type="scientific">Brachionus plicatilis</name>
    <name type="common">Marine rotifer</name>
    <name type="synonym">Brachionus muelleri</name>
    <dbReference type="NCBI Taxonomy" id="10195"/>
    <lineage>
        <taxon>Eukaryota</taxon>
        <taxon>Metazoa</taxon>
        <taxon>Spiralia</taxon>
        <taxon>Gnathifera</taxon>
        <taxon>Rotifera</taxon>
        <taxon>Eurotatoria</taxon>
        <taxon>Monogononta</taxon>
        <taxon>Pseudotrocha</taxon>
        <taxon>Ploima</taxon>
        <taxon>Brachionidae</taxon>
        <taxon>Brachionus</taxon>
    </lineage>
</organism>